<accession>R7UXH5</accession>
<dbReference type="Pfam" id="PF12796">
    <property type="entry name" value="Ank_2"/>
    <property type="match status" value="1"/>
</dbReference>
<reference evidence="4 6" key="2">
    <citation type="journal article" date="2013" name="Nature">
        <title>Insights into bilaterian evolution from three spiralian genomes.</title>
        <authorList>
            <person name="Simakov O."/>
            <person name="Marletaz F."/>
            <person name="Cho S.J."/>
            <person name="Edsinger-Gonzales E."/>
            <person name="Havlak P."/>
            <person name="Hellsten U."/>
            <person name="Kuo D.H."/>
            <person name="Larsson T."/>
            <person name="Lv J."/>
            <person name="Arendt D."/>
            <person name="Savage R."/>
            <person name="Osoegawa K."/>
            <person name="de Jong P."/>
            <person name="Grimwood J."/>
            <person name="Chapman J.A."/>
            <person name="Shapiro H."/>
            <person name="Aerts A."/>
            <person name="Otillar R.P."/>
            <person name="Terry A.Y."/>
            <person name="Boore J.L."/>
            <person name="Grigoriev I.V."/>
            <person name="Lindberg D.R."/>
            <person name="Seaver E.C."/>
            <person name="Weisblat D.A."/>
            <person name="Putnam N.H."/>
            <person name="Rokhsar D.S."/>
        </authorList>
    </citation>
    <scope>NUCLEOTIDE SEQUENCE</scope>
    <source>
        <strain evidence="4 6">I ESC-2004</strain>
    </source>
</reference>
<dbReference type="STRING" id="283909.R7UXH5"/>
<protein>
    <submittedName>
        <fullName evidence="4 5">Uncharacterized protein</fullName>
    </submittedName>
</protein>
<dbReference type="OrthoDB" id="3246549at2759"/>
<proteinExistence type="predicted"/>
<dbReference type="PANTHER" id="PTHR24198:SF165">
    <property type="entry name" value="ANKYRIN REPEAT-CONTAINING PROTEIN-RELATED"/>
    <property type="match status" value="1"/>
</dbReference>
<dbReference type="Gene3D" id="1.25.40.20">
    <property type="entry name" value="Ankyrin repeat-containing domain"/>
    <property type="match status" value="2"/>
</dbReference>
<evidence type="ECO:0000313" key="5">
    <source>
        <dbReference type="EnsemblMetazoa" id="CapteP209075"/>
    </source>
</evidence>
<reference evidence="5" key="3">
    <citation type="submission" date="2015-06" db="UniProtKB">
        <authorList>
            <consortium name="EnsemblMetazoa"/>
        </authorList>
    </citation>
    <scope>IDENTIFICATION</scope>
</reference>
<dbReference type="PROSITE" id="PS50088">
    <property type="entry name" value="ANK_REPEAT"/>
    <property type="match status" value="2"/>
</dbReference>
<dbReference type="PANTHER" id="PTHR24198">
    <property type="entry name" value="ANKYRIN REPEAT AND PROTEIN KINASE DOMAIN-CONTAINING PROTEIN"/>
    <property type="match status" value="1"/>
</dbReference>
<evidence type="ECO:0000256" key="3">
    <source>
        <dbReference type="PROSITE-ProRule" id="PRU00023"/>
    </source>
</evidence>
<keyword evidence="2 3" id="KW-0040">ANK repeat</keyword>
<feature type="non-terminal residue" evidence="4">
    <location>
        <position position="251"/>
    </location>
</feature>
<dbReference type="EMBL" id="AMQN01020333">
    <property type="status" value="NOT_ANNOTATED_CDS"/>
    <property type="molecule type" value="Genomic_DNA"/>
</dbReference>
<dbReference type="EMBL" id="KB297017">
    <property type="protein sequence ID" value="ELU11044.1"/>
    <property type="molecule type" value="Genomic_DNA"/>
</dbReference>
<dbReference type="PROSITE" id="PS50297">
    <property type="entry name" value="ANK_REP_REGION"/>
    <property type="match status" value="2"/>
</dbReference>
<keyword evidence="6" id="KW-1185">Reference proteome</keyword>
<feature type="repeat" description="ANK" evidence="3">
    <location>
        <begin position="126"/>
        <end position="154"/>
    </location>
</feature>
<dbReference type="InterPro" id="IPR036770">
    <property type="entry name" value="Ankyrin_rpt-contain_sf"/>
</dbReference>
<evidence type="ECO:0000256" key="2">
    <source>
        <dbReference type="ARBA" id="ARBA00023043"/>
    </source>
</evidence>
<feature type="repeat" description="ANK" evidence="3">
    <location>
        <begin position="91"/>
        <end position="123"/>
    </location>
</feature>
<evidence type="ECO:0000313" key="4">
    <source>
        <dbReference type="EMBL" id="ELU11044.1"/>
    </source>
</evidence>
<evidence type="ECO:0000313" key="6">
    <source>
        <dbReference type="Proteomes" id="UP000014760"/>
    </source>
</evidence>
<dbReference type="HOGENOM" id="CLU_1109320_0_0_1"/>
<organism evidence="4">
    <name type="scientific">Capitella teleta</name>
    <name type="common">Polychaete worm</name>
    <dbReference type="NCBI Taxonomy" id="283909"/>
    <lineage>
        <taxon>Eukaryota</taxon>
        <taxon>Metazoa</taxon>
        <taxon>Spiralia</taxon>
        <taxon>Lophotrochozoa</taxon>
        <taxon>Annelida</taxon>
        <taxon>Polychaeta</taxon>
        <taxon>Sedentaria</taxon>
        <taxon>Scolecida</taxon>
        <taxon>Capitellidae</taxon>
        <taxon>Capitella</taxon>
    </lineage>
</organism>
<dbReference type="Proteomes" id="UP000014760">
    <property type="component" value="Unassembled WGS sequence"/>
</dbReference>
<keyword evidence="1" id="KW-0677">Repeat</keyword>
<name>R7UXH5_CAPTE</name>
<gene>
    <name evidence="4" type="ORF">CAPTEDRAFT_209075</name>
</gene>
<dbReference type="InterPro" id="IPR002110">
    <property type="entry name" value="Ankyrin_rpt"/>
</dbReference>
<dbReference type="SMART" id="SM00248">
    <property type="entry name" value="ANK"/>
    <property type="match status" value="4"/>
</dbReference>
<evidence type="ECO:0000256" key="1">
    <source>
        <dbReference type="ARBA" id="ARBA00022737"/>
    </source>
</evidence>
<dbReference type="AlphaFoldDB" id="R7UXH5"/>
<dbReference type="EnsemblMetazoa" id="CapteT209075">
    <property type="protein sequence ID" value="CapteP209075"/>
    <property type="gene ID" value="CapteG209075"/>
</dbReference>
<reference evidence="6" key="1">
    <citation type="submission" date="2012-12" db="EMBL/GenBank/DDBJ databases">
        <authorList>
            <person name="Hellsten U."/>
            <person name="Grimwood J."/>
            <person name="Chapman J.A."/>
            <person name="Shapiro H."/>
            <person name="Aerts A."/>
            <person name="Otillar R.P."/>
            <person name="Terry A.Y."/>
            <person name="Boore J.L."/>
            <person name="Simakov O."/>
            <person name="Marletaz F."/>
            <person name="Cho S.-J."/>
            <person name="Edsinger-Gonzales E."/>
            <person name="Havlak P."/>
            <person name="Kuo D.-H."/>
            <person name="Larsson T."/>
            <person name="Lv J."/>
            <person name="Arendt D."/>
            <person name="Savage R."/>
            <person name="Osoegawa K."/>
            <person name="de Jong P."/>
            <person name="Lindberg D.R."/>
            <person name="Seaver E.C."/>
            <person name="Weisblat D.A."/>
            <person name="Putnam N.H."/>
            <person name="Grigoriev I.V."/>
            <person name="Rokhsar D.S."/>
        </authorList>
    </citation>
    <scope>NUCLEOTIDE SEQUENCE</scope>
    <source>
        <strain evidence="6">I ESC-2004</strain>
    </source>
</reference>
<dbReference type="SUPFAM" id="SSF48403">
    <property type="entry name" value="Ankyrin repeat"/>
    <property type="match status" value="1"/>
</dbReference>
<sequence>MPWKCTNEDEVPSASQVEEENDELAVSSMLYQEKYKQRFLEFDHQSTWEAIKTYADKIKDMIENSTPVSEIQELLKTCPDAAQVVNMRDFRGYHALHHAIINNRPHVAKLLLQNGVDINVPTCARPLHLAAKLGYLEMVQILLDFGADQDVVSCVCHPDPHIDTKTYIYPGINWNFYCINDLYLQCATYRDHFEYPYYYAIMSNDVQTVEFCIGCGIDRTVTSESPLHIACVKGAYDCAKLFAERWPASIN</sequence>